<evidence type="ECO:0008006" key="4">
    <source>
        <dbReference type="Google" id="ProtNLM"/>
    </source>
</evidence>
<evidence type="ECO:0000313" key="2">
    <source>
        <dbReference type="EMBL" id="KAF0913188.1"/>
    </source>
</evidence>
<evidence type="ECO:0000313" key="3">
    <source>
        <dbReference type="Proteomes" id="UP000479710"/>
    </source>
</evidence>
<proteinExistence type="predicted"/>
<dbReference type="Proteomes" id="UP000479710">
    <property type="component" value="Unassembled WGS sequence"/>
</dbReference>
<evidence type="ECO:0000256" key="1">
    <source>
        <dbReference type="SAM" id="MobiDB-lite"/>
    </source>
</evidence>
<feature type="region of interest" description="Disordered" evidence="1">
    <location>
        <begin position="1"/>
        <end position="41"/>
    </location>
</feature>
<dbReference type="AlphaFoldDB" id="A0A6G1DKN9"/>
<comment type="caution">
    <text evidence="2">The sequence shown here is derived from an EMBL/GenBank/DDBJ whole genome shotgun (WGS) entry which is preliminary data.</text>
</comment>
<keyword evidence="3" id="KW-1185">Reference proteome</keyword>
<organism evidence="2 3">
    <name type="scientific">Oryza meyeriana var. granulata</name>
    <dbReference type="NCBI Taxonomy" id="110450"/>
    <lineage>
        <taxon>Eukaryota</taxon>
        <taxon>Viridiplantae</taxon>
        <taxon>Streptophyta</taxon>
        <taxon>Embryophyta</taxon>
        <taxon>Tracheophyta</taxon>
        <taxon>Spermatophyta</taxon>
        <taxon>Magnoliopsida</taxon>
        <taxon>Liliopsida</taxon>
        <taxon>Poales</taxon>
        <taxon>Poaceae</taxon>
        <taxon>BOP clade</taxon>
        <taxon>Oryzoideae</taxon>
        <taxon>Oryzeae</taxon>
        <taxon>Oryzinae</taxon>
        <taxon>Oryza</taxon>
        <taxon>Oryza meyeriana</taxon>
    </lineage>
</organism>
<protein>
    <recommendedName>
        <fullName evidence="4">DUF834 domain-containing protein</fullName>
    </recommendedName>
</protein>
<dbReference type="EMBL" id="SPHZ02000006">
    <property type="protein sequence ID" value="KAF0913188.1"/>
    <property type="molecule type" value="Genomic_DNA"/>
</dbReference>
<gene>
    <name evidence="2" type="ORF">E2562_020354</name>
</gene>
<feature type="compositionally biased region" description="Polar residues" evidence="1">
    <location>
        <begin position="1"/>
        <end position="12"/>
    </location>
</feature>
<sequence>METTTRWWSVGNSKRGGGIVEARQNGGRRQWGSRSASGVERMPRVEADGGSWLGVRRNRRQGKERGGDVEEAGRAWRLLVAAGSASMESETRRRAQRSTTMGIELGGQHGADTVHKGWWRSKNLLKLQLVKQWGKEEIGD</sequence>
<accession>A0A6G1DKN9</accession>
<name>A0A6G1DKN9_9ORYZ</name>
<feature type="region of interest" description="Disordered" evidence="1">
    <location>
        <begin position="87"/>
        <end position="110"/>
    </location>
</feature>
<reference evidence="2 3" key="1">
    <citation type="submission" date="2019-11" db="EMBL/GenBank/DDBJ databases">
        <title>Whole genome sequence of Oryza granulata.</title>
        <authorList>
            <person name="Li W."/>
        </authorList>
    </citation>
    <scope>NUCLEOTIDE SEQUENCE [LARGE SCALE GENOMIC DNA]</scope>
    <source>
        <strain evidence="3">cv. Menghai</strain>
        <tissue evidence="2">Leaf</tissue>
    </source>
</reference>